<keyword evidence="7" id="KW-1185">Reference proteome</keyword>
<dbReference type="Proteomes" id="UP000199352">
    <property type="component" value="Unassembled WGS sequence"/>
</dbReference>
<proteinExistence type="predicted"/>
<evidence type="ECO:0000256" key="4">
    <source>
        <dbReference type="SAM" id="MobiDB-lite"/>
    </source>
</evidence>
<keyword evidence="2 6" id="KW-0238">DNA-binding</keyword>
<evidence type="ECO:0000256" key="3">
    <source>
        <dbReference type="ARBA" id="ARBA00023163"/>
    </source>
</evidence>
<dbReference type="InterPro" id="IPR009057">
    <property type="entry name" value="Homeodomain-like_sf"/>
</dbReference>
<evidence type="ECO:0000256" key="2">
    <source>
        <dbReference type="ARBA" id="ARBA00023125"/>
    </source>
</evidence>
<dbReference type="Pfam" id="PF12852">
    <property type="entry name" value="Cupin_6"/>
    <property type="match status" value="1"/>
</dbReference>
<dbReference type="SMART" id="SM00342">
    <property type="entry name" value="HTH_ARAC"/>
    <property type="match status" value="1"/>
</dbReference>
<dbReference type="PROSITE" id="PS01124">
    <property type="entry name" value="HTH_ARAC_FAMILY_2"/>
    <property type="match status" value="1"/>
</dbReference>
<dbReference type="GO" id="GO:0043565">
    <property type="term" value="F:sequence-specific DNA binding"/>
    <property type="evidence" value="ECO:0007669"/>
    <property type="project" value="InterPro"/>
</dbReference>
<gene>
    <name evidence="6" type="ORF">SAMN05216188_114141</name>
</gene>
<keyword evidence="1" id="KW-0805">Transcription regulation</keyword>
<dbReference type="Gene3D" id="1.10.10.60">
    <property type="entry name" value="Homeodomain-like"/>
    <property type="match status" value="2"/>
</dbReference>
<dbReference type="InterPro" id="IPR018060">
    <property type="entry name" value="HTH_AraC"/>
</dbReference>
<dbReference type="AlphaFoldDB" id="A0A1H9RGP3"/>
<dbReference type="GO" id="GO:0003700">
    <property type="term" value="F:DNA-binding transcription factor activity"/>
    <property type="evidence" value="ECO:0007669"/>
    <property type="project" value="InterPro"/>
</dbReference>
<sequence length="328" mass="35556">MRRRHRFIRGHTARITRIAGVDLISEVIRGVRVGSANARLVRQTAPGGVRFAAFDGSGFHIVMTGTCWLIGHGDPVPLRPGDIVLAAAGAEHGLSETPCALPDLPLAEMGPRPPVTRSPAAFEYLCGAYRLEHSRTPQYLRALPDLIAVSPDYDRHPELRSLVDFLAADLSGDRPGSGATLRAVLDLVLVQVLRHWQEQDATSGWPEAAHPGIAAALREIHEHPQRRWTVGRLSEVAGLPRAAFSKLFTTAVGQPPMGYVTGWRLSRAAQLLQETTAPLASIAPKVGYSTEFALSAAFRREYGVSPGRFRSATPPTRRTVEAAPDAEL</sequence>
<evidence type="ECO:0000313" key="7">
    <source>
        <dbReference type="Proteomes" id="UP000199352"/>
    </source>
</evidence>
<dbReference type="PANTHER" id="PTHR46796:SF7">
    <property type="entry name" value="ARAC FAMILY TRANSCRIPTIONAL REGULATOR"/>
    <property type="match status" value="1"/>
</dbReference>
<dbReference type="STRING" id="402600.SAMN05216188_114141"/>
<dbReference type="InterPro" id="IPR032783">
    <property type="entry name" value="AraC_lig"/>
</dbReference>
<evidence type="ECO:0000256" key="1">
    <source>
        <dbReference type="ARBA" id="ARBA00023015"/>
    </source>
</evidence>
<organism evidence="6 7">
    <name type="scientific">Lentzea xinjiangensis</name>
    <dbReference type="NCBI Taxonomy" id="402600"/>
    <lineage>
        <taxon>Bacteria</taxon>
        <taxon>Bacillati</taxon>
        <taxon>Actinomycetota</taxon>
        <taxon>Actinomycetes</taxon>
        <taxon>Pseudonocardiales</taxon>
        <taxon>Pseudonocardiaceae</taxon>
        <taxon>Lentzea</taxon>
    </lineage>
</organism>
<name>A0A1H9RGP3_9PSEU</name>
<reference evidence="7" key="1">
    <citation type="submission" date="2016-10" db="EMBL/GenBank/DDBJ databases">
        <authorList>
            <person name="Varghese N."/>
            <person name="Submissions S."/>
        </authorList>
    </citation>
    <scope>NUCLEOTIDE SEQUENCE [LARGE SCALE GENOMIC DNA]</scope>
    <source>
        <strain evidence="7">CGMCC 4.3525</strain>
    </source>
</reference>
<evidence type="ECO:0000313" key="6">
    <source>
        <dbReference type="EMBL" id="SER71888.1"/>
    </source>
</evidence>
<feature type="region of interest" description="Disordered" evidence="4">
    <location>
        <begin position="305"/>
        <end position="328"/>
    </location>
</feature>
<protein>
    <submittedName>
        <fullName evidence="6">AraC-type DNA-binding protein</fullName>
    </submittedName>
</protein>
<evidence type="ECO:0000259" key="5">
    <source>
        <dbReference type="PROSITE" id="PS01124"/>
    </source>
</evidence>
<dbReference type="EMBL" id="FOFR01000014">
    <property type="protein sequence ID" value="SER71888.1"/>
    <property type="molecule type" value="Genomic_DNA"/>
</dbReference>
<accession>A0A1H9RGP3</accession>
<feature type="domain" description="HTH araC/xylS-type" evidence="5">
    <location>
        <begin position="214"/>
        <end position="312"/>
    </location>
</feature>
<dbReference type="PANTHER" id="PTHR46796">
    <property type="entry name" value="HTH-TYPE TRANSCRIPTIONAL ACTIVATOR RHAS-RELATED"/>
    <property type="match status" value="1"/>
</dbReference>
<dbReference type="Pfam" id="PF12833">
    <property type="entry name" value="HTH_18"/>
    <property type="match status" value="1"/>
</dbReference>
<dbReference type="InterPro" id="IPR050204">
    <property type="entry name" value="AraC_XylS_family_regulators"/>
</dbReference>
<keyword evidence="3" id="KW-0804">Transcription</keyword>
<dbReference type="SUPFAM" id="SSF46689">
    <property type="entry name" value="Homeodomain-like"/>
    <property type="match status" value="2"/>
</dbReference>